<gene>
    <name evidence="8" type="ORF">ACFOEE_01650</name>
</gene>
<evidence type="ECO:0000313" key="8">
    <source>
        <dbReference type="EMBL" id="MFC3031230.1"/>
    </source>
</evidence>
<evidence type="ECO:0000256" key="3">
    <source>
        <dbReference type="ARBA" id="ARBA00022475"/>
    </source>
</evidence>
<dbReference type="EMBL" id="JBHRSD010000002">
    <property type="protein sequence ID" value="MFC3031230.1"/>
    <property type="molecule type" value="Genomic_DNA"/>
</dbReference>
<evidence type="ECO:0000256" key="5">
    <source>
        <dbReference type="ARBA" id="ARBA00022989"/>
    </source>
</evidence>
<evidence type="ECO:0000313" key="9">
    <source>
        <dbReference type="Proteomes" id="UP001595453"/>
    </source>
</evidence>
<name>A0ABV7CF49_9GAMM</name>
<sequence length="210" mass="23807">MTLSLLLAVCAFALSIERSAYLQLYHTPARQTGVFATAVVLCLLWQIKAGILPGLHIHVLGLTAATLILGWRLGLLSATLATLLSFVLQSETTLAELGDIWLLGAIFPVYFSYGLFLLVYHTLPRHFFVYIFVCAFLAGGLTAAMRIVLTSVYFWASGEYDWHTLQENFFYFSVIMWFPEAMLNGMAITLLITYRPHWVKTFYDKEYLNQ</sequence>
<dbReference type="Pfam" id="PF01891">
    <property type="entry name" value="CbiM"/>
    <property type="match status" value="1"/>
</dbReference>
<feature type="transmembrane region" description="Helical" evidence="7">
    <location>
        <begin position="100"/>
        <end position="120"/>
    </location>
</feature>
<evidence type="ECO:0000256" key="7">
    <source>
        <dbReference type="SAM" id="Phobius"/>
    </source>
</evidence>
<reference evidence="9" key="1">
    <citation type="journal article" date="2019" name="Int. J. Syst. Evol. Microbiol.">
        <title>The Global Catalogue of Microorganisms (GCM) 10K type strain sequencing project: providing services to taxonomists for standard genome sequencing and annotation.</title>
        <authorList>
            <consortium name="The Broad Institute Genomics Platform"/>
            <consortium name="The Broad Institute Genome Sequencing Center for Infectious Disease"/>
            <person name="Wu L."/>
            <person name="Ma J."/>
        </authorList>
    </citation>
    <scope>NUCLEOTIDE SEQUENCE [LARGE SCALE GENOMIC DNA]</scope>
    <source>
        <strain evidence="9">KCTC 42730</strain>
    </source>
</reference>
<evidence type="ECO:0000256" key="6">
    <source>
        <dbReference type="ARBA" id="ARBA00023136"/>
    </source>
</evidence>
<dbReference type="Gene3D" id="1.10.1760.20">
    <property type="match status" value="1"/>
</dbReference>
<feature type="transmembrane region" description="Helical" evidence="7">
    <location>
        <begin position="59"/>
        <end position="88"/>
    </location>
</feature>
<evidence type="ECO:0000256" key="1">
    <source>
        <dbReference type="ARBA" id="ARBA00004651"/>
    </source>
</evidence>
<protein>
    <submittedName>
        <fullName evidence="8">Energy-coupling factor ABC transporter permease</fullName>
    </submittedName>
</protein>
<feature type="transmembrane region" description="Helical" evidence="7">
    <location>
        <begin position="29"/>
        <end position="47"/>
    </location>
</feature>
<comment type="subcellular location">
    <subcellularLocation>
        <location evidence="1">Cell membrane</location>
        <topology evidence="1">Multi-pass membrane protein</topology>
    </subcellularLocation>
</comment>
<dbReference type="Proteomes" id="UP001595453">
    <property type="component" value="Unassembled WGS sequence"/>
</dbReference>
<keyword evidence="6 7" id="KW-0472">Membrane</keyword>
<keyword evidence="3" id="KW-1003">Cell membrane</keyword>
<proteinExistence type="predicted"/>
<keyword evidence="4 7" id="KW-0812">Transmembrane</keyword>
<dbReference type="RefSeq" id="WP_377120261.1">
    <property type="nucleotide sequence ID" value="NZ_JBHRSD010000002.1"/>
</dbReference>
<keyword evidence="2" id="KW-0813">Transport</keyword>
<feature type="transmembrane region" description="Helical" evidence="7">
    <location>
        <begin position="127"/>
        <end position="149"/>
    </location>
</feature>
<keyword evidence="9" id="KW-1185">Reference proteome</keyword>
<feature type="transmembrane region" description="Helical" evidence="7">
    <location>
        <begin position="169"/>
        <end position="192"/>
    </location>
</feature>
<organism evidence="8 9">
    <name type="scientific">Pseudoalteromonas fenneropenaei</name>
    <dbReference type="NCBI Taxonomy" id="1737459"/>
    <lineage>
        <taxon>Bacteria</taxon>
        <taxon>Pseudomonadati</taxon>
        <taxon>Pseudomonadota</taxon>
        <taxon>Gammaproteobacteria</taxon>
        <taxon>Alteromonadales</taxon>
        <taxon>Pseudoalteromonadaceae</taxon>
        <taxon>Pseudoalteromonas</taxon>
    </lineage>
</organism>
<accession>A0ABV7CF49</accession>
<comment type="caution">
    <text evidence="8">The sequence shown here is derived from an EMBL/GenBank/DDBJ whole genome shotgun (WGS) entry which is preliminary data.</text>
</comment>
<evidence type="ECO:0000256" key="2">
    <source>
        <dbReference type="ARBA" id="ARBA00022448"/>
    </source>
</evidence>
<evidence type="ECO:0000256" key="4">
    <source>
        <dbReference type="ARBA" id="ARBA00022692"/>
    </source>
</evidence>
<keyword evidence="5 7" id="KW-1133">Transmembrane helix</keyword>
<dbReference type="InterPro" id="IPR002751">
    <property type="entry name" value="CbiM/NikMN"/>
</dbReference>